<proteinExistence type="predicted"/>
<reference evidence="1" key="1">
    <citation type="submission" date="2021-06" db="EMBL/GenBank/DDBJ databases">
        <authorList>
            <person name="Kallberg Y."/>
            <person name="Tangrot J."/>
            <person name="Rosling A."/>
        </authorList>
    </citation>
    <scope>NUCLEOTIDE SEQUENCE</scope>
    <source>
        <strain evidence="1">CL356</strain>
    </source>
</reference>
<feature type="non-terminal residue" evidence="1">
    <location>
        <position position="256"/>
    </location>
</feature>
<dbReference type="EMBL" id="CAJVPT010016203">
    <property type="protein sequence ID" value="CAG8617261.1"/>
    <property type="molecule type" value="Genomic_DNA"/>
</dbReference>
<accession>A0ACA9MY58</accession>
<gene>
    <name evidence="1" type="ORF">ACOLOM_LOCUS7212</name>
</gene>
<evidence type="ECO:0000313" key="1">
    <source>
        <dbReference type="EMBL" id="CAG8617261.1"/>
    </source>
</evidence>
<evidence type="ECO:0000313" key="2">
    <source>
        <dbReference type="Proteomes" id="UP000789525"/>
    </source>
</evidence>
<comment type="caution">
    <text evidence="1">The sequence shown here is derived from an EMBL/GenBank/DDBJ whole genome shotgun (WGS) entry which is preliminary data.</text>
</comment>
<organism evidence="1 2">
    <name type="scientific">Acaulospora colombiana</name>
    <dbReference type="NCBI Taxonomy" id="27376"/>
    <lineage>
        <taxon>Eukaryota</taxon>
        <taxon>Fungi</taxon>
        <taxon>Fungi incertae sedis</taxon>
        <taxon>Mucoromycota</taxon>
        <taxon>Glomeromycotina</taxon>
        <taxon>Glomeromycetes</taxon>
        <taxon>Diversisporales</taxon>
        <taxon>Acaulosporaceae</taxon>
        <taxon>Acaulospora</taxon>
    </lineage>
</organism>
<keyword evidence="2" id="KW-1185">Reference proteome</keyword>
<name>A0ACA9MY58_9GLOM</name>
<sequence length="256" mass="29797">MSTKSMPIIEAFYNDTAIENWTCVNMVEYYHAKSGKRNLKMIMDCIKKDLQVVADPNSEFEITRKRKAREILDDWKRKLGLLVSSDELLVRRLAQAGTAVLLFILFFKKWSTQKKNLKRSSGVNIESLQDEQTKDQPQHTPPHQIFSSDGFVQQQSSNERSNGQEFSDSDSTYSNFDHEKVNLRTIERMQNYEVDNEDAYIKIIQLSQELEPSSETKTIRQDKWDKDLQPLLKKYQAHFEGKSVFDIISLDSAIED</sequence>
<protein>
    <submittedName>
        <fullName evidence="1">15527_t:CDS:1</fullName>
    </submittedName>
</protein>
<dbReference type="Proteomes" id="UP000789525">
    <property type="component" value="Unassembled WGS sequence"/>
</dbReference>